<evidence type="ECO:0000259" key="7">
    <source>
        <dbReference type="Pfam" id="PF14322"/>
    </source>
</evidence>
<dbReference type="EMBL" id="CABWMV010000001">
    <property type="protein sequence ID" value="VXC29945.1"/>
    <property type="molecule type" value="Genomic_DNA"/>
</dbReference>
<feature type="domain" description="SusD-like N-terminal" evidence="7">
    <location>
        <begin position="26"/>
        <end position="225"/>
    </location>
</feature>
<dbReference type="GO" id="GO:0009279">
    <property type="term" value="C:cell outer membrane"/>
    <property type="evidence" value="ECO:0007669"/>
    <property type="project" value="UniProtKB-SubCell"/>
</dbReference>
<dbReference type="RefSeq" id="WP_115046044.1">
    <property type="nucleotide sequence ID" value="NZ_CP068086.1"/>
</dbReference>
<proteinExistence type="inferred from homology"/>
<comment type="subcellular location">
    <subcellularLocation>
        <location evidence="1">Cell outer membrane</location>
    </subcellularLocation>
</comment>
<dbReference type="InterPro" id="IPR033985">
    <property type="entry name" value="SusD-like_N"/>
</dbReference>
<name>A0A653XIR5_SPHMU</name>
<evidence type="ECO:0000313" key="8">
    <source>
        <dbReference type="EMBL" id="VXC29945.1"/>
    </source>
</evidence>
<dbReference type="Pfam" id="PF14322">
    <property type="entry name" value="SusD-like_3"/>
    <property type="match status" value="1"/>
</dbReference>
<organism evidence="8 9">
    <name type="scientific">Sphingobacterium multivorum</name>
    <dbReference type="NCBI Taxonomy" id="28454"/>
    <lineage>
        <taxon>Bacteria</taxon>
        <taxon>Pseudomonadati</taxon>
        <taxon>Bacteroidota</taxon>
        <taxon>Sphingobacteriia</taxon>
        <taxon>Sphingobacteriales</taxon>
        <taxon>Sphingobacteriaceae</taxon>
        <taxon>Sphingobacterium</taxon>
    </lineage>
</organism>
<dbReference type="InterPro" id="IPR011990">
    <property type="entry name" value="TPR-like_helical_dom_sf"/>
</dbReference>
<sequence length="458" mass="52203">MRKEATLTIACSLLLILTTFSSCNRFLDAKPDYRLSTPETLDDLRALLDNEAIINQNYPGMTETGTDDYYIDEPQLASAPPYLQQAYVWGAEVTATDLSSWTKPYEAVMVSNVVLENIERVPHNDMTSFRQIFGEASFVRGFYLFYLTQLYCLPYSADENGELPGLPLKYSADITEKIQRATLSETYDRLIADLRNAAYYLPEKSAYKTRATKGAAYAALSRVFLSMADYPNAENMADSALYFYNEILDYGTLDGSATYPFKINNAEMIYLAKATTGWQLLQTDGTFVDSLLYDSYAGDDLRKSILFTKNASGTVTFKGFYTGEPAAFFAGLSVGELYLTKAECLARRNNITGSLVYLNRLLKNRWKKDTYMAISAMERSELLTKIFEERRKELIYKGVRWMDIRRRNRFDGAGIILKRKIKKEGNSIRYELLPNDARYCYPIPEEIIAMSGLEQNRR</sequence>
<protein>
    <submittedName>
        <fullName evidence="8">SusD family</fullName>
    </submittedName>
</protein>
<evidence type="ECO:0000256" key="1">
    <source>
        <dbReference type="ARBA" id="ARBA00004442"/>
    </source>
</evidence>
<evidence type="ECO:0000256" key="5">
    <source>
        <dbReference type="ARBA" id="ARBA00023237"/>
    </source>
</evidence>
<keyword evidence="5" id="KW-0998">Cell outer membrane</keyword>
<keyword evidence="4" id="KW-0472">Membrane</keyword>
<dbReference type="AlphaFoldDB" id="A0A653XIR5"/>
<evidence type="ECO:0000256" key="4">
    <source>
        <dbReference type="ARBA" id="ARBA00023136"/>
    </source>
</evidence>
<keyword evidence="3" id="KW-0732">Signal</keyword>
<dbReference type="SUPFAM" id="SSF48452">
    <property type="entry name" value="TPR-like"/>
    <property type="match status" value="1"/>
</dbReference>
<evidence type="ECO:0000256" key="2">
    <source>
        <dbReference type="ARBA" id="ARBA00006275"/>
    </source>
</evidence>
<accession>A0A653XIR5</accession>
<reference evidence="8 9" key="1">
    <citation type="submission" date="2019-10" db="EMBL/GenBank/DDBJ databases">
        <authorList>
            <person name="Karimi E."/>
        </authorList>
    </citation>
    <scope>NUCLEOTIDE SEQUENCE [LARGE SCALE GENOMIC DNA]</scope>
    <source>
        <strain evidence="8">Sphingobacterium sp. 8BC</strain>
    </source>
</reference>
<evidence type="ECO:0000313" key="9">
    <source>
        <dbReference type="Proteomes" id="UP000432350"/>
    </source>
</evidence>
<dbReference type="Pfam" id="PF07980">
    <property type="entry name" value="SusD_RagB"/>
    <property type="match status" value="1"/>
</dbReference>
<evidence type="ECO:0000259" key="6">
    <source>
        <dbReference type="Pfam" id="PF07980"/>
    </source>
</evidence>
<dbReference type="InterPro" id="IPR012944">
    <property type="entry name" value="SusD_RagB_dom"/>
</dbReference>
<comment type="similarity">
    <text evidence="2">Belongs to the SusD family.</text>
</comment>
<gene>
    <name evidence="8" type="ORF">SPHINGO8BC_10024</name>
</gene>
<dbReference type="Gene3D" id="1.25.40.390">
    <property type="match status" value="1"/>
</dbReference>
<evidence type="ECO:0000256" key="3">
    <source>
        <dbReference type="ARBA" id="ARBA00022729"/>
    </source>
</evidence>
<feature type="domain" description="RagB/SusD" evidence="6">
    <location>
        <begin position="335"/>
        <end position="456"/>
    </location>
</feature>
<dbReference type="Proteomes" id="UP000432350">
    <property type="component" value="Unassembled WGS sequence"/>
</dbReference>
<dbReference type="PROSITE" id="PS51257">
    <property type="entry name" value="PROKAR_LIPOPROTEIN"/>
    <property type="match status" value="1"/>
</dbReference>